<proteinExistence type="predicted"/>
<keyword evidence="3" id="KW-1185">Reference proteome</keyword>
<organism evidence="2 3">
    <name type="scientific">Pterulicium gracile</name>
    <dbReference type="NCBI Taxonomy" id="1884261"/>
    <lineage>
        <taxon>Eukaryota</taxon>
        <taxon>Fungi</taxon>
        <taxon>Dikarya</taxon>
        <taxon>Basidiomycota</taxon>
        <taxon>Agaricomycotina</taxon>
        <taxon>Agaricomycetes</taxon>
        <taxon>Agaricomycetidae</taxon>
        <taxon>Agaricales</taxon>
        <taxon>Pleurotineae</taxon>
        <taxon>Pterulaceae</taxon>
        <taxon>Pterulicium</taxon>
    </lineage>
</organism>
<reference evidence="2 3" key="1">
    <citation type="journal article" date="2019" name="Nat. Ecol. Evol.">
        <title>Megaphylogeny resolves global patterns of mushroom evolution.</title>
        <authorList>
            <person name="Varga T."/>
            <person name="Krizsan K."/>
            <person name="Foldi C."/>
            <person name="Dima B."/>
            <person name="Sanchez-Garcia M."/>
            <person name="Sanchez-Ramirez S."/>
            <person name="Szollosi G.J."/>
            <person name="Szarkandi J.G."/>
            <person name="Papp V."/>
            <person name="Albert L."/>
            <person name="Andreopoulos W."/>
            <person name="Angelini C."/>
            <person name="Antonin V."/>
            <person name="Barry K.W."/>
            <person name="Bougher N.L."/>
            <person name="Buchanan P."/>
            <person name="Buyck B."/>
            <person name="Bense V."/>
            <person name="Catcheside P."/>
            <person name="Chovatia M."/>
            <person name="Cooper J."/>
            <person name="Damon W."/>
            <person name="Desjardin D."/>
            <person name="Finy P."/>
            <person name="Geml J."/>
            <person name="Haridas S."/>
            <person name="Hughes K."/>
            <person name="Justo A."/>
            <person name="Karasinski D."/>
            <person name="Kautmanova I."/>
            <person name="Kiss B."/>
            <person name="Kocsube S."/>
            <person name="Kotiranta H."/>
            <person name="LaButti K.M."/>
            <person name="Lechner B.E."/>
            <person name="Liimatainen K."/>
            <person name="Lipzen A."/>
            <person name="Lukacs Z."/>
            <person name="Mihaltcheva S."/>
            <person name="Morgado L.N."/>
            <person name="Niskanen T."/>
            <person name="Noordeloos M.E."/>
            <person name="Ohm R.A."/>
            <person name="Ortiz-Santana B."/>
            <person name="Ovrebo C."/>
            <person name="Racz N."/>
            <person name="Riley R."/>
            <person name="Savchenko A."/>
            <person name="Shiryaev A."/>
            <person name="Soop K."/>
            <person name="Spirin V."/>
            <person name="Szebenyi C."/>
            <person name="Tomsovsky M."/>
            <person name="Tulloss R.E."/>
            <person name="Uehling J."/>
            <person name="Grigoriev I.V."/>
            <person name="Vagvolgyi C."/>
            <person name="Papp T."/>
            <person name="Martin F.M."/>
            <person name="Miettinen O."/>
            <person name="Hibbett D.S."/>
            <person name="Nagy L.G."/>
        </authorList>
    </citation>
    <scope>NUCLEOTIDE SEQUENCE [LARGE SCALE GENOMIC DNA]</scope>
    <source>
        <strain evidence="2 3">CBS 309.79</strain>
    </source>
</reference>
<dbReference type="CDD" id="cd18186">
    <property type="entry name" value="BTB_POZ_ZBTB_KLHL-like"/>
    <property type="match status" value="1"/>
</dbReference>
<protein>
    <recommendedName>
        <fullName evidence="4">BTB domain-containing protein</fullName>
    </recommendedName>
</protein>
<accession>A0A5C3QBZ7</accession>
<evidence type="ECO:0000313" key="3">
    <source>
        <dbReference type="Proteomes" id="UP000305067"/>
    </source>
</evidence>
<dbReference type="InterPro" id="IPR011333">
    <property type="entry name" value="SKP1/BTB/POZ_sf"/>
</dbReference>
<sequence>MDSESASVAQSSESKPLWWDNSGVIVIKAGDTLFRASRAILTKESGVFASIRTREIHTWNLELADSAEDMQRFLDATHLYREYYESPKSQTFPNIASILRLSTKYDVPHLRERAGITGIHSSAPTTQTTSPLTSSHSTSLARRSSPKLLPLIMDDIIRVTTTTDIMFGKPHPTKVGTRTEITGAEDKRILFAALPKLSAAQIAANLSLVSPTYGQLSLRPEAHLDNKPWHEWRQVAQRAAAVRTSGSDGFGSSSTGDECRRLGAL</sequence>
<gene>
    <name evidence="2" type="ORF">BDV98DRAFT_584190</name>
</gene>
<dbReference type="AlphaFoldDB" id="A0A5C3QBZ7"/>
<name>A0A5C3QBZ7_9AGAR</name>
<evidence type="ECO:0000256" key="1">
    <source>
        <dbReference type="SAM" id="MobiDB-lite"/>
    </source>
</evidence>
<dbReference type="EMBL" id="ML178833">
    <property type="protein sequence ID" value="TFK99552.1"/>
    <property type="molecule type" value="Genomic_DNA"/>
</dbReference>
<dbReference type="OrthoDB" id="2757422at2759"/>
<feature type="region of interest" description="Disordered" evidence="1">
    <location>
        <begin position="120"/>
        <end position="139"/>
    </location>
</feature>
<feature type="compositionally biased region" description="Low complexity" evidence="1">
    <location>
        <begin position="244"/>
        <end position="256"/>
    </location>
</feature>
<dbReference type="Gene3D" id="3.30.710.10">
    <property type="entry name" value="Potassium Channel Kv1.1, Chain A"/>
    <property type="match status" value="1"/>
</dbReference>
<evidence type="ECO:0000313" key="2">
    <source>
        <dbReference type="EMBL" id="TFK99552.1"/>
    </source>
</evidence>
<feature type="region of interest" description="Disordered" evidence="1">
    <location>
        <begin position="244"/>
        <end position="265"/>
    </location>
</feature>
<dbReference type="Proteomes" id="UP000305067">
    <property type="component" value="Unassembled WGS sequence"/>
</dbReference>
<evidence type="ECO:0008006" key="4">
    <source>
        <dbReference type="Google" id="ProtNLM"/>
    </source>
</evidence>